<sequence>MKTLKTREQQDGSHVVVSGRIGQYGKGDIIPRAVVWKMLAGRPADMGNGYIMTVKGGSPHVH</sequence>
<organism evidence="1 2">
    <name type="scientific">Azospirillum brasilense</name>
    <dbReference type="NCBI Taxonomy" id="192"/>
    <lineage>
        <taxon>Bacteria</taxon>
        <taxon>Pseudomonadati</taxon>
        <taxon>Pseudomonadota</taxon>
        <taxon>Alphaproteobacteria</taxon>
        <taxon>Rhodospirillales</taxon>
        <taxon>Azospirillaceae</taxon>
        <taxon>Azospirillum</taxon>
    </lineage>
</organism>
<dbReference type="AlphaFoldDB" id="A0A4D8Q5M9"/>
<keyword evidence="1" id="KW-0614">Plasmid</keyword>
<proteinExistence type="predicted"/>
<evidence type="ECO:0000313" key="2">
    <source>
        <dbReference type="Proteomes" id="UP000298596"/>
    </source>
</evidence>
<protein>
    <submittedName>
        <fullName evidence="1">Uncharacterized protein</fullName>
    </submittedName>
</protein>
<gene>
    <name evidence="1" type="ORF">D3867_26170</name>
</gene>
<dbReference type="Proteomes" id="UP000298596">
    <property type="component" value="Plasmid p2"/>
</dbReference>
<evidence type="ECO:0000313" key="1">
    <source>
        <dbReference type="EMBL" id="QCO05434.1"/>
    </source>
</evidence>
<geneLocation type="plasmid" evidence="1">
    <name>p2</name>
</geneLocation>
<name>A0A4D8Q5M9_AZOBR</name>
<dbReference type="EMBL" id="CP032332">
    <property type="protein sequence ID" value="QCO05434.1"/>
    <property type="molecule type" value="Genomic_DNA"/>
</dbReference>
<reference evidence="1 2" key="1">
    <citation type="submission" date="2018-09" db="EMBL/GenBank/DDBJ databases">
        <title>Whole genome based analysis of evolution and adaptive divergence in Indian and Brazilian strains of Azospirillum brasilense.</title>
        <authorList>
            <person name="Singh C."/>
            <person name="Tripathi A.K."/>
        </authorList>
    </citation>
    <scope>NUCLEOTIDE SEQUENCE [LARGE SCALE GENOMIC DNA]</scope>
    <source>
        <strain evidence="1 2">MTCC4036</strain>
        <plasmid evidence="1 2">p2</plasmid>
    </source>
</reference>
<accession>A0A4D8Q5M9</accession>